<dbReference type="Pfam" id="PF13231">
    <property type="entry name" value="PMT_2"/>
    <property type="match status" value="1"/>
</dbReference>
<accession>A0A345P2W1</accession>
<feature type="transmembrane region" description="Helical" evidence="8">
    <location>
        <begin position="350"/>
        <end position="369"/>
    </location>
</feature>
<dbReference type="GO" id="GO:0010041">
    <property type="term" value="P:response to iron(III) ion"/>
    <property type="evidence" value="ECO:0007669"/>
    <property type="project" value="TreeGrafter"/>
</dbReference>
<feature type="transmembrane region" description="Helical" evidence="8">
    <location>
        <begin position="206"/>
        <end position="225"/>
    </location>
</feature>
<dbReference type="OrthoDB" id="9775035at2"/>
<gene>
    <name evidence="10" type="ORF">HYN46_01135</name>
</gene>
<dbReference type="EMBL" id="CP031222">
    <property type="protein sequence ID" value="AXI01620.1"/>
    <property type="molecule type" value="Genomic_DNA"/>
</dbReference>
<keyword evidence="3" id="KW-0328">Glycosyltransferase</keyword>
<evidence type="ECO:0000256" key="5">
    <source>
        <dbReference type="ARBA" id="ARBA00022692"/>
    </source>
</evidence>
<keyword evidence="2" id="KW-1003">Cell membrane</keyword>
<keyword evidence="5 8" id="KW-0812">Transmembrane</keyword>
<dbReference type="GO" id="GO:0016763">
    <property type="term" value="F:pentosyltransferase activity"/>
    <property type="evidence" value="ECO:0007669"/>
    <property type="project" value="TreeGrafter"/>
</dbReference>
<dbReference type="GO" id="GO:0009103">
    <property type="term" value="P:lipopolysaccharide biosynthetic process"/>
    <property type="evidence" value="ECO:0007669"/>
    <property type="project" value="TreeGrafter"/>
</dbReference>
<feature type="transmembrane region" description="Helical" evidence="8">
    <location>
        <begin position="287"/>
        <end position="307"/>
    </location>
</feature>
<dbReference type="InterPro" id="IPR050297">
    <property type="entry name" value="LipidA_mod_glycosyltrf_83"/>
</dbReference>
<feature type="transmembrane region" description="Helical" evidence="8">
    <location>
        <begin position="314"/>
        <end position="338"/>
    </location>
</feature>
<dbReference type="InterPro" id="IPR038731">
    <property type="entry name" value="RgtA/B/C-like"/>
</dbReference>
<feature type="transmembrane region" description="Helical" evidence="8">
    <location>
        <begin position="165"/>
        <end position="194"/>
    </location>
</feature>
<feature type="transmembrane region" description="Helical" evidence="8">
    <location>
        <begin position="81"/>
        <end position="102"/>
    </location>
</feature>
<evidence type="ECO:0000256" key="2">
    <source>
        <dbReference type="ARBA" id="ARBA00022475"/>
    </source>
</evidence>
<proteinExistence type="predicted"/>
<comment type="subcellular location">
    <subcellularLocation>
        <location evidence="1">Cell membrane</location>
        <topology evidence="1">Multi-pass membrane protein</topology>
    </subcellularLocation>
</comment>
<feature type="transmembrane region" description="Helical" evidence="8">
    <location>
        <begin position="409"/>
        <end position="428"/>
    </location>
</feature>
<feature type="transmembrane region" description="Helical" evidence="8">
    <location>
        <begin position="381"/>
        <end position="403"/>
    </location>
</feature>
<evidence type="ECO:0000256" key="7">
    <source>
        <dbReference type="ARBA" id="ARBA00023136"/>
    </source>
</evidence>
<evidence type="ECO:0000259" key="9">
    <source>
        <dbReference type="Pfam" id="PF13231"/>
    </source>
</evidence>
<evidence type="ECO:0000313" key="11">
    <source>
        <dbReference type="Proteomes" id="UP000253940"/>
    </source>
</evidence>
<evidence type="ECO:0000256" key="3">
    <source>
        <dbReference type="ARBA" id="ARBA00022676"/>
    </source>
</evidence>
<keyword evidence="4 10" id="KW-0808">Transferase</keyword>
<keyword evidence="11" id="KW-1185">Reference proteome</keyword>
<feature type="domain" description="Glycosyltransferase RgtA/B/C/D-like" evidence="9">
    <location>
        <begin position="60"/>
        <end position="225"/>
    </location>
</feature>
<feature type="transmembrane region" description="Helical" evidence="8">
    <location>
        <begin position="257"/>
        <end position="275"/>
    </location>
</feature>
<evidence type="ECO:0000313" key="10">
    <source>
        <dbReference type="EMBL" id="AXI01620.1"/>
    </source>
</evidence>
<dbReference type="PANTHER" id="PTHR33908">
    <property type="entry name" value="MANNOSYLTRANSFERASE YKCB-RELATED"/>
    <property type="match status" value="1"/>
</dbReference>
<keyword evidence="6 8" id="KW-1133">Transmembrane helix</keyword>
<dbReference type="GO" id="GO:0005886">
    <property type="term" value="C:plasma membrane"/>
    <property type="evidence" value="ECO:0007669"/>
    <property type="project" value="UniProtKB-SubCell"/>
</dbReference>
<evidence type="ECO:0000256" key="4">
    <source>
        <dbReference type="ARBA" id="ARBA00022679"/>
    </source>
</evidence>
<dbReference type="RefSeq" id="WP_114897730.1">
    <property type="nucleotide sequence ID" value="NZ_CP031222.1"/>
</dbReference>
<organism evidence="10 11">
    <name type="scientific">Aquirhabdus parva</name>
    <dbReference type="NCBI Taxonomy" id="2283318"/>
    <lineage>
        <taxon>Bacteria</taxon>
        <taxon>Pseudomonadati</taxon>
        <taxon>Pseudomonadota</taxon>
        <taxon>Gammaproteobacteria</taxon>
        <taxon>Moraxellales</taxon>
        <taxon>Moraxellaceae</taxon>
        <taxon>Aquirhabdus</taxon>
    </lineage>
</organism>
<name>A0A345P2W1_9GAMM</name>
<protein>
    <submittedName>
        <fullName evidence="10">Glycosyltransferase family 39 protein</fullName>
    </submittedName>
</protein>
<feature type="transmembrane region" description="Helical" evidence="8">
    <location>
        <begin position="141"/>
        <end position="158"/>
    </location>
</feature>
<dbReference type="Proteomes" id="UP000253940">
    <property type="component" value="Chromosome"/>
</dbReference>
<dbReference type="AlphaFoldDB" id="A0A345P2W1"/>
<sequence>MFTIRSNKVFLVLIALWLGIAASIRQLSVPDEGRYADITRWMIESGDWLTPRIDGVPFFHKPPLLHWLGGGLMEIFGVHVWVMRLVPVFAAMVMLTGVFWFISRHAEVKNRQTLARTSVLVLASSVLVYGSSQYINHDLLVAAWISLTVFAFADFTLTRERKSLYLGYVAAALALLSKGLIGVLIPGMILLPWLIVTGNWRRIPALLHPLGILLFLAIISPWLYFAQQKYPNFLHYFFIEQQFDRFSSGQFNNKQPWPFYLVCLIISFLPWLLLIGKRYTWKPAAALLNKPIFLLLIWWAVSVIVFFSIPPSKLAGYILPATPPLAIYLACVLHKAFSLDGTYRKVWSDWANLAFLTILTAALFALPYIPKTASQLTPSESTGLLTLAIVLTISIVLTGYLFHRNQIKAFQVGLISALLLCTSVTFLVKWLDHKSSADQIAFQADLKPNMPLVFYHNYYYDIPFVLNQKRQIQWVEDWPSVKGDNGAAQIKDGLRFEPQQSHLLWNESDLDARIKNNEQMMILVPKNEKIEALGTLKPLYQERNFDVFMTGTPVETSK</sequence>
<dbReference type="KEGG" id="mbah:HYN46_01135"/>
<dbReference type="PANTHER" id="PTHR33908:SF3">
    <property type="entry name" value="UNDECAPRENYL PHOSPHATE-ALPHA-4-AMINO-4-DEOXY-L-ARABINOSE ARABINOSYL TRANSFERASE"/>
    <property type="match status" value="1"/>
</dbReference>
<evidence type="ECO:0000256" key="1">
    <source>
        <dbReference type="ARBA" id="ARBA00004651"/>
    </source>
</evidence>
<reference evidence="10 11" key="1">
    <citation type="submission" date="2018-07" db="EMBL/GenBank/DDBJ databases">
        <title>Genome sequencing of Moraxellaceae gen. HYN0046.</title>
        <authorList>
            <person name="Kim M."/>
            <person name="Yi H."/>
        </authorList>
    </citation>
    <scope>NUCLEOTIDE SEQUENCE [LARGE SCALE GENOMIC DNA]</scope>
    <source>
        <strain evidence="10 11">HYN0046</strain>
    </source>
</reference>
<evidence type="ECO:0000256" key="8">
    <source>
        <dbReference type="SAM" id="Phobius"/>
    </source>
</evidence>
<evidence type="ECO:0000256" key="6">
    <source>
        <dbReference type="ARBA" id="ARBA00022989"/>
    </source>
</evidence>
<keyword evidence="7 8" id="KW-0472">Membrane</keyword>